<keyword evidence="16" id="KW-1185">Reference proteome</keyword>
<dbReference type="EMBL" id="KN847370">
    <property type="protein sequence ID" value="KIW36172.1"/>
    <property type="molecule type" value="Genomic_DNA"/>
</dbReference>
<evidence type="ECO:0000256" key="5">
    <source>
        <dbReference type="ARBA" id="ARBA00023239"/>
    </source>
</evidence>
<keyword evidence="5" id="KW-0456">Lyase</keyword>
<feature type="active site" description="Proton donor" evidence="10">
    <location>
        <position position="510"/>
    </location>
</feature>
<evidence type="ECO:0000259" key="14">
    <source>
        <dbReference type="Pfam" id="PF02784"/>
    </source>
</evidence>
<dbReference type="InterPro" id="IPR002433">
    <property type="entry name" value="Orn_de-COase"/>
</dbReference>
<dbReference type="PRINTS" id="PR01179">
    <property type="entry name" value="ODADCRBXLASE"/>
</dbReference>
<dbReference type="SUPFAM" id="SSF51419">
    <property type="entry name" value="PLP-binding barrel"/>
    <property type="match status" value="1"/>
</dbReference>
<dbReference type="Gene3D" id="2.40.37.10">
    <property type="entry name" value="Lyase, Ornithine Decarboxylase, Chain A, domain 1"/>
    <property type="match status" value="1"/>
</dbReference>
<dbReference type="Pfam" id="PF02784">
    <property type="entry name" value="Orn_Arg_deC_N"/>
    <property type="match status" value="1"/>
</dbReference>
<dbReference type="AlphaFoldDB" id="A0A0D2BF91"/>
<dbReference type="InterPro" id="IPR022657">
    <property type="entry name" value="De-COase2_CS"/>
</dbReference>
<dbReference type="InterPro" id="IPR022643">
    <property type="entry name" value="De-COase2_C"/>
</dbReference>
<dbReference type="PANTHER" id="PTHR11482:SF6">
    <property type="entry name" value="ORNITHINE DECARBOXYLASE 1-RELATED"/>
    <property type="match status" value="1"/>
</dbReference>
<evidence type="ECO:0000256" key="6">
    <source>
        <dbReference type="ARBA" id="ARBA00034115"/>
    </source>
</evidence>
<dbReference type="PROSITE" id="PS00879">
    <property type="entry name" value="ODR_DC_2_2"/>
    <property type="match status" value="1"/>
</dbReference>
<dbReference type="GO" id="GO:0005737">
    <property type="term" value="C:cytoplasm"/>
    <property type="evidence" value="ECO:0007669"/>
    <property type="project" value="TreeGrafter"/>
</dbReference>
<evidence type="ECO:0000256" key="7">
    <source>
        <dbReference type="ARBA" id="ARBA00034138"/>
    </source>
</evidence>
<keyword evidence="12" id="KW-0472">Membrane</keyword>
<comment type="pathway">
    <text evidence="6">Amine and polyamine biosynthesis; putrescine biosynthesis via L-ornithine pathway; putrescine from L-ornithine: step 1/1.</text>
</comment>
<protein>
    <recommendedName>
        <fullName evidence="7">ornithine decarboxylase</fullName>
        <ecNumber evidence="7">4.1.1.17</ecNumber>
    </recommendedName>
</protein>
<keyword evidence="12" id="KW-1133">Transmembrane helix</keyword>
<dbReference type="STRING" id="215243.A0A0D2BF91"/>
<evidence type="ECO:0000256" key="9">
    <source>
        <dbReference type="ARBA" id="ARBA00049127"/>
    </source>
</evidence>
<comment type="subunit">
    <text evidence="8">Homodimer. Only the dimer is catalytically active, as the active sites are constructed of residues from both monomers.</text>
</comment>
<name>A0A0D2BF91_9EURO</name>
<sequence length="564" mass="63893">MGNLRQIYYSIVISLLCFGLTILLRVCHPTRHRLWMNVIKFLGKWWWNFSQRFRSIILAAPHSDEPFRHEGADTAPTSQLSIDDIKTKLYETCTSTLDRHAQIISLSRSTVSTPEVDRCRDIHAKTECEEESTQIKNDKFLSFIKSTNASNKVPVFYQKLIVYDSRNAFKNPIRQALATNGPKIRLNSLAIVEKLRPVRPLVLCRPGKSVIAAQEFLSVNTIQTMYAVKANDNALLLSTLWHTGIHRFEVASIFEIKDILHSLPSHSAPSLCFMNPVKPQEDIRSAYFDYNVRAFALQSESELEKIVRATFKDNQEAQDLELFVRLLVSSGHAKLNLNTKFGIEGLPAIRLLQRLKREGRKIGVCFHVGSQVTDSSGYTHAIREAHQLLTQAEVQVRFLSVGGGFGVTYPGNEAPSVTECLEVIIKACQEYFKEADMEILCEPGRALSAKSESLVVRVEERRGQELYINAGCYHILYDAGNLKWRFEVKLLRAMTSDAEIREFVFWGPTCDSLDYMPGPFLLPEDVREGDYLEIMNTGAYGRVLASRFNGLGEHGLLIVDDHSE</sequence>
<evidence type="ECO:0000259" key="13">
    <source>
        <dbReference type="Pfam" id="PF00278"/>
    </source>
</evidence>
<dbReference type="InterPro" id="IPR022644">
    <property type="entry name" value="De-COase2_N"/>
</dbReference>
<feature type="modified residue" description="N6-(pyridoxal phosphate)lysine" evidence="10">
    <location>
        <position position="229"/>
    </location>
</feature>
<dbReference type="PANTHER" id="PTHR11482">
    <property type="entry name" value="ARGININE/DIAMINOPIMELATE/ORNITHINE DECARBOXYLASE"/>
    <property type="match status" value="1"/>
</dbReference>
<evidence type="ECO:0000256" key="8">
    <source>
        <dbReference type="ARBA" id="ARBA00046672"/>
    </source>
</evidence>
<evidence type="ECO:0000256" key="10">
    <source>
        <dbReference type="PIRSR" id="PIRSR600183-50"/>
    </source>
</evidence>
<dbReference type="EC" id="4.1.1.17" evidence="7"/>
<dbReference type="HOGENOM" id="CLU_483143_0_0_1"/>
<dbReference type="GeneID" id="27363610"/>
<gene>
    <name evidence="15" type="ORF">PV06_11536</name>
</gene>
<evidence type="ECO:0000313" key="16">
    <source>
        <dbReference type="Proteomes" id="UP000053342"/>
    </source>
</evidence>
<dbReference type="InterPro" id="IPR009006">
    <property type="entry name" value="Ala_racemase/Decarboxylase_C"/>
</dbReference>
<comment type="cofactor">
    <cofactor evidence="1 10">
        <name>pyridoxal 5'-phosphate</name>
        <dbReference type="ChEBI" id="CHEBI:597326"/>
    </cofactor>
</comment>
<keyword evidence="4 10" id="KW-0663">Pyridoxal phosphate</keyword>
<organism evidence="15 16">
    <name type="scientific">Exophiala oligosperma</name>
    <dbReference type="NCBI Taxonomy" id="215243"/>
    <lineage>
        <taxon>Eukaryota</taxon>
        <taxon>Fungi</taxon>
        <taxon>Dikarya</taxon>
        <taxon>Ascomycota</taxon>
        <taxon>Pezizomycotina</taxon>
        <taxon>Eurotiomycetes</taxon>
        <taxon>Chaetothyriomycetidae</taxon>
        <taxon>Chaetothyriales</taxon>
        <taxon>Herpotrichiellaceae</taxon>
        <taxon>Exophiala</taxon>
    </lineage>
</organism>
<evidence type="ECO:0000256" key="12">
    <source>
        <dbReference type="SAM" id="Phobius"/>
    </source>
</evidence>
<feature type="domain" description="Orn/DAP/Arg decarboxylase 2 N-terminal" evidence="14">
    <location>
        <begin position="218"/>
        <end position="449"/>
    </location>
</feature>
<evidence type="ECO:0000256" key="11">
    <source>
        <dbReference type="RuleBase" id="RU003737"/>
    </source>
</evidence>
<keyword evidence="3" id="KW-0210">Decarboxylase</keyword>
<evidence type="ECO:0000313" key="15">
    <source>
        <dbReference type="EMBL" id="KIW36172.1"/>
    </source>
</evidence>
<proteinExistence type="inferred from homology"/>
<evidence type="ECO:0000256" key="3">
    <source>
        <dbReference type="ARBA" id="ARBA00022793"/>
    </source>
</evidence>
<evidence type="ECO:0000256" key="2">
    <source>
        <dbReference type="ARBA" id="ARBA00008872"/>
    </source>
</evidence>
<keyword evidence="12" id="KW-0812">Transmembrane</keyword>
<evidence type="ECO:0000256" key="4">
    <source>
        <dbReference type="ARBA" id="ARBA00022898"/>
    </source>
</evidence>
<reference evidence="15 16" key="1">
    <citation type="submission" date="2015-01" db="EMBL/GenBank/DDBJ databases">
        <title>The Genome Sequence of Exophiala oligosperma CBS72588.</title>
        <authorList>
            <consortium name="The Broad Institute Genomics Platform"/>
            <person name="Cuomo C."/>
            <person name="de Hoog S."/>
            <person name="Gorbushina A."/>
            <person name="Stielow B."/>
            <person name="Teixiera M."/>
            <person name="Abouelleil A."/>
            <person name="Chapman S.B."/>
            <person name="Priest M."/>
            <person name="Young S.K."/>
            <person name="Wortman J."/>
            <person name="Nusbaum C."/>
            <person name="Birren B."/>
        </authorList>
    </citation>
    <scope>NUCLEOTIDE SEQUENCE [LARGE SCALE GENOMIC DNA]</scope>
    <source>
        <strain evidence="15 16">CBS 72588</strain>
    </source>
</reference>
<comment type="catalytic activity">
    <reaction evidence="9">
        <text>L-ornithine + H(+) = putrescine + CO2</text>
        <dbReference type="Rhea" id="RHEA:22964"/>
        <dbReference type="ChEBI" id="CHEBI:15378"/>
        <dbReference type="ChEBI" id="CHEBI:16526"/>
        <dbReference type="ChEBI" id="CHEBI:46911"/>
        <dbReference type="ChEBI" id="CHEBI:326268"/>
        <dbReference type="EC" id="4.1.1.17"/>
    </reaction>
</comment>
<dbReference type="VEuPathDB" id="FungiDB:PV06_11536"/>
<feature type="transmembrane region" description="Helical" evidence="12">
    <location>
        <begin position="6"/>
        <end position="27"/>
    </location>
</feature>
<dbReference type="InterPro" id="IPR029066">
    <property type="entry name" value="PLP-binding_barrel"/>
</dbReference>
<dbReference type="InterPro" id="IPR022653">
    <property type="entry name" value="De-COase2_pyr-phos_BS"/>
</dbReference>
<dbReference type="PROSITE" id="PS00878">
    <property type="entry name" value="ODR_DC_2_1"/>
    <property type="match status" value="1"/>
</dbReference>
<comment type="similarity">
    <text evidence="2 11">Belongs to the Orn/Lys/Arg decarboxylase class-II family.</text>
</comment>
<dbReference type="RefSeq" id="XP_016256388.1">
    <property type="nucleotide sequence ID" value="XM_016413228.1"/>
</dbReference>
<dbReference type="InterPro" id="IPR000183">
    <property type="entry name" value="Orn/DAP/Arg_de-COase"/>
</dbReference>
<dbReference type="SUPFAM" id="SSF50621">
    <property type="entry name" value="Alanine racemase C-terminal domain-like"/>
    <property type="match status" value="1"/>
</dbReference>
<accession>A0A0D2BF91</accession>
<dbReference type="GO" id="GO:0033387">
    <property type="term" value="P:putrescine biosynthetic process from arginine, via ornithine"/>
    <property type="evidence" value="ECO:0007669"/>
    <property type="project" value="TreeGrafter"/>
</dbReference>
<dbReference type="OrthoDB" id="10048508at2759"/>
<dbReference type="Proteomes" id="UP000053342">
    <property type="component" value="Unassembled WGS sequence"/>
</dbReference>
<evidence type="ECO:0000256" key="1">
    <source>
        <dbReference type="ARBA" id="ARBA00001933"/>
    </source>
</evidence>
<dbReference type="Gene3D" id="3.20.20.10">
    <property type="entry name" value="Alanine racemase"/>
    <property type="match status" value="1"/>
</dbReference>
<dbReference type="GO" id="GO:0004586">
    <property type="term" value="F:ornithine decarboxylase activity"/>
    <property type="evidence" value="ECO:0007669"/>
    <property type="project" value="UniProtKB-EC"/>
</dbReference>
<dbReference type="Pfam" id="PF00278">
    <property type="entry name" value="Orn_DAP_Arg_deC"/>
    <property type="match status" value="1"/>
</dbReference>
<feature type="domain" description="Orn/DAP/Arg decarboxylase 2 C-terminal" evidence="13">
    <location>
        <begin position="451"/>
        <end position="538"/>
    </location>
</feature>